<dbReference type="GO" id="GO:0043164">
    <property type="term" value="P:Gram-negative-bacterium-type cell wall biogenesis"/>
    <property type="evidence" value="ECO:0007669"/>
    <property type="project" value="TreeGrafter"/>
</dbReference>
<dbReference type="Proteomes" id="UP000245474">
    <property type="component" value="Unassembled WGS sequence"/>
</dbReference>
<accession>A0A2U2N1S8</accession>
<comment type="caution">
    <text evidence="3">The sequence shown here is derived from an EMBL/GenBank/DDBJ whole genome shotgun (WGS) entry which is preliminary data.</text>
</comment>
<dbReference type="InterPro" id="IPR003848">
    <property type="entry name" value="DUF218"/>
</dbReference>
<keyword evidence="1" id="KW-1133">Transmembrane helix</keyword>
<gene>
    <name evidence="3" type="ORF">DEM34_10075</name>
</gene>
<evidence type="ECO:0000313" key="4">
    <source>
        <dbReference type="Proteomes" id="UP000245474"/>
    </source>
</evidence>
<dbReference type="PANTHER" id="PTHR30336">
    <property type="entry name" value="INNER MEMBRANE PROTEIN, PROBABLE PERMEASE"/>
    <property type="match status" value="1"/>
</dbReference>
<keyword evidence="1" id="KW-0812">Transmembrane</keyword>
<name>A0A2U2N1S8_9GAMM</name>
<evidence type="ECO:0000259" key="2">
    <source>
        <dbReference type="Pfam" id="PF02698"/>
    </source>
</evidence>
<dbReference type="Pfam" id="PF02698">
    <property type="entry name" value="DUF218"/>
    <property type="match status" value="1"/>
</dbReference>
<protein>
    <submittedName>
        <fullName evidence="3">Envelope biogenesis factor ElyC</fullName>
    </submittedName>
</protein>
<feature type="transmembrane region" description="Helical" evidence="1">
    <location>
        <begin position="62"/>
        <end position="81"/>
    </location>
</feature>
<keyword evidence="1" id="KW-0472">Membrane</keyword>
<evidence type="ECO:0000256" key="1">
    <source>
        <dbReference type="SAM" id="Phobius"/>
    </source>
</evidence>
<dbReference type="GO" id="GO:0000270">
    <property type="term" value="P:peptidoglycan metabolic process"/>
    <property type="evidence" value="ECO:0007669"/>
    <property type="project" value="TreeGrafter"/>
</dbReference>
<organism evidence="3 4">
    <name type="scientific">Sediminicurvatus halobius</name>
    <dbReference type="NCBI Taxonomy" id="2182432"/>
    <lineage>
        <taxon>Bacteria</taxon>
        <taxon>Pseudomonadati</taxon>
        <taxon>Pseudomonadota</taxon>
        <taxon>Gammaproteobacteria</taxon>
        <taxon>Chromatiales</taxon>
        <taxon>Ectothiorhodospiraceae</taxon>
        <taxon>Sediminicurvatus</taxon>
    </lineage>
</organism>
<dbReference type="EMBL" id="QFFI01000014">
    <property type="protein sequence ID" value="PWG62939.1"/>
    <property type="molecule type" value="Genomic_DNA"/>
</dbReference>
<dbReference type="AlphaFoldDB" id="A0A2U2N1S8"/>
<evidence type="ECO:0000313" key="3">
    <source>
        <dbReference type="EMBL" id="PWG62939.1"/>
    </source>
</evidence>
<dbReference type="GO" id="GO:0005886">
    <property type="term" value="C:plasma membrane"/>
    <property type="evidence" value="ECO:0007669"/>
    <property type="project" value="TreeGrafter"/>
</dbReference>
<dbReference type="InterPro" id="IPR051599">
    <property type="entry name" value="Cell_Envelope_Assoc"/>
</dbReference>
<dbReference type="CDD" id="cd06259">
    <property type="entry name" value="YdcF-like"/>
    <property type="match status" value="1"/>
</dbReference>
<proteinExistence type="predicted"/>
<dbReference type="PANTHER" id="PTHR30336:SF4">
    <property type="entry name" value="ENVELOPE BIOGENESIS FACTOR ELYC"/>
    <property type="match status" value="1"/>
</dbReference>
<sequence>MPLPPRVGYRAEALHGTAAGGNCMTFFLTKILGAVLMPLPLILLGLVLGLGLAALTRWRRCGLAITAAGTLALALLSWWPVADRVIGPLESAYPALAPEELPEAVPAVIVLGAGSVWAPELPVTSRLSATAVRRLTEGVRLWRERPEARFVVSGWGAERPEAELAAGLLQALGLPAETIHALPRPRNTEAEAMAYAALELPGRPVLVTSAAHMPRAVAAFRAQGIEPIPAPTDHRAVRRGFHFPRDFTPQARDLETSERAWHEYLGRSWAWVRGLWGQSPTPP</sequence>
<feature type="domain" description="DUF218" evidence="2">
    <location>
        <begin position="107"/>
        <end position="266"/>
    </location>
</feature>
<feature type="transmembrane region" description="Helical" evidence="1">
    <location>
        <begin position="31"/>
        <end position="55"/>
    </location>
</feature>
<reference evidence="3 4" key="1">
    <citation type="submission" date="2018-05" db="EMBL/GenBank/DDBJ databases">
        <title>Spiribacter halobius sp. nov., a moderately halophilic bacterium isolated from marine solar saltern.</title>
        <authorList>
            <person name="Zheng W.-S."/>
            <person name="Lu D.-C."/>
            <person name="Du Z.-J."/>
        </authorList>
    </citation>
    <scope>NUCLEOTIDE SEQUENCE [LARGE SCALE GENOMIC DNA]</scope>
    <source>
        <strain evidence="3 4">E85</strain>
    </source>
</reference>
<keyword evidence="4" id="KW-1185">Reference proteome</keyword>